<dbReference type="Proteomes" id="UP000324222">
    <property type="component" value="Unassembled WGS sequence"/>
</dbReference>
<reference evidence="2 3" key="1">
    <citation type="submission" date="2019-05" db="EMBL/GenBank/DDBJ databases">
        <title>Another draft genome of Portunus trituberculatus and its Hox gene families provides insights of decapod evolution.</title>
        <authorList>
            <person name="Jeong J.-H."/>
            <person name="Song I."/>
            <person name="Kim S."/>
            <person name="Choi T."/>
            <person name="Kim D."/>
            <person name="Ryu S."/>
            <person name="Kim W."/>
        </authorList>
    </citation>
    <scope>NUCLEOTIDE SEQUENCE [LARGE SCALE GENOMIC DNA]</scope>
    <source>
        <tissue evidence="2">Muscle</tissue>
    </source>
</reference>
<dbReference type="AlphaFoldDB" id="A0A5B7GHV7"/>
<evidence type="ECO:0000313" key="2">
    <source>
        <dbReference type="EMBL" id="MPC59860.1"/>
    </source>
</evidence>
<organism evidence="2 3">
    <name type="scientific">Portunus trituberculatus</name>
    <name type="common">Swimming crab</name>
    <name type="synonym">Neptunus trituberculatus</name>
    <dbReference type="NCBI Taxonomy" id="210409"/>
    <lineage>
        <taxon>Eukaryota</taxon>
        <taxon>Metazoa</taxon>
        <taxon>Ecdysozoa</taxon>
        <taxon>Arthropoda</taxon>
        <taxon>Crustacea</taxon>
        <taxon>Multicrustacea</taxon>
        <taxon>Malacostraca</taxon>
        <taxon>Eumalacostraca</taxon>
        <taxon>Eucarida</taxon>
        <taxon>Decapoda</taxon>
        <taxon>Pleocyemata</taxon>
        <taxon>Brachyura</taxon>
        <taxon>Eubrachyura</taxon>
        <taxon>Portunoidea</taxon>
        <taxon>Portunidae</taxon>
        <taxon>Portuninae</taxon>
        <taxon>Portunus</taxon>
    </lineage>
</organism>
<dbReference type="EMBL" id="VSRR010016928">
    <property type="protein sequence ID" value="MPC59860.1"/>
    <property type="molecule type" value="Genomic_DNA"/>
</dbReference>
<evidence type="ECO:0000256" key="1">
    <source>
        <dbReference type="SAM" id="MobiDB-lite"/>
    </source>
</evidence>
<feature type="compositionally biased region" description="Acidic residues" evidence="1">
    <location>
        <begin position="32"/>
        <end position="41"/>
    </location>
</feature>
<gene>
    <name evidence="2" type="ORF">E2C01_053888</name>
</gene>
<comment type="caution">
    <text evidence="2">The sequence shown here is derived from an EMBL/GenBank/DDBJ whole genome shotgun (WGS) entry which is preliminary data.</text>
</comment>
<feature type="region of interest" description="Disordered" evidence="1">
    <location>
        <begin position="30"/>
        <end position="56"/>
    </location>
</feature>
<name>A0A5B7GHV7_PORTR</name>
<proteinExistence type="predicted"/>
<evidence type="ECO:0000313" key="3">
    <source>
        <dbReference type="Proteomes" id="UP000324222"/>
    </source>
</evidence>
<accession>A0A5B7GHV7</accession>
<keyword evidence="3" id="KW-1185">Reference proteome</keyword>
<protein>
    <submittedName>
        <fullName evidence="2">Uncharacterized protein</fullName>
    </submittedName>
</protein>
<sequence>MPASQCLAPPGLWHARGAVTLCSRDHFWERDREEEEEEEEEEKKKNEKEEEGDKDESCCWWWWWWWGEKRSFIRVWCKALVCP</sequence>